<comment type="caution">
    <text evidence="1">The sequence shown here is derived from an EMBL/GenBank/DDBJ whole genome shotgun (WGS) entry which is preliminary data.</text>
</comment>
<dbReference type="AlphaFoldDB" id="A0A0F9XN80"/>
<protein>
    <submittedName>
        <fullName evidence="1">Uncharacterized protein</fullName>
    </submittedName>
</protein>
<dbReference type="EMBL" id="LAZR01000084">
    <property type="protein sequence ID" value="KKN93653.1"/>
    <property type="molecule type" value="Genomic_DNA"/>
</dbReference>
<proteinExistence type="predicted"/>
<organism evidence="1">
    <name type="scientific">marine sediment metagenome</name>
    <dbReference type="NCBI Taxonomy" id="412755"/>
    <lineage>
        <taxon>unclassified sequences</taxon>
        <taxon>metagenomes</taxon>
        <taxon>ecological metagenomes</taxon>
    </lineage>
</organism>
<sequence length="122" mass="14064">MQNTYNFENIAHYLIRYLANLHWLIDGKTHKIIFDKGISLDVTNYLVARPKAIEWGIPHSSQFNATDYGICAFEFILTNKESMDRYFVFGYEDKPLIQELPIVSDGTDISLPMLIDALMATK</sequence>
<reference evidence="1" key="1">
    <citation type="journal article" date="2015" name="Nature">
        <title>Complex archaea that bridge the gap between prokaryotes and eukaryotes.</title>
        <authorList>
            <person name="Spang A."/>
            <person name="Saw J.H."/>
            <person name="Jorgensen S.L."/>
            <person name="Zaremba-Niedzwiedzka K."/>
            <person name="Martijn J."/>
            <person name="Lind A.E."/>
            <person name="van Eijk R."/>
            <person name="Schleper C."/>
            <person name="Guy L."/>
            <person name="Ettema T.J."/>
        </authorList>
    </citation>
    <scope>NUCLEOTIDE SEQUENCE</scope>
</reference>
<accession>A0A0F9XN80</accession>
<evidence type="ECO:0000313" key="1">
    <source>
        <dbReference type="EMBL" id="KKN93653.1"/>
    </source>
</evidence>
<name>A0A0F9XN80_9ZZZZ</name>
<gene>
    <name evidence="1" type="ORF">LCGC14_0194850</name>
</gene>